<keyword evidence="4" id="KW-1133">Transmembrane helix</keyword>
<dbReference type="PANTHER" id="PTHR35457:SF1">
    <property type="entry name" value="HEME A SYNTHASE"/>
    <property type="match status" value="1"/>
</dbReference>
<keyword evidence="6" id="KW-1185">Reference proteome</keyword>
<evidence type="ECO:0000313" key="5">
    <source>
        <dbReference type="EMBL" id="MRG85851.1"/>
    </source>
</evidence>
<evidence type="ECO:0000313" key="6">
    <source>
        <dbReference type="Proteomes" id="UP000480185"/>
    </source>
</evidence>
<evidence type="ECO:0000256" key="2">
    <source>
        <dbReference type="ARBA" id="ARBA00023002"/>
    </source>
</evidence>
<organism evidence="5 6">
    <name type="scientific">Salinibacillus xinjiangensis</name>
    <dbReference type="NCBI Taxonomy" id="1229268"/>
    <lineage>
        <taxon>Bacteria</taxon>
        <taxon>Bacillati</taxon>
        <taxon>Bacillota</taxon>
        <taxon>Bacilli</taxon>
        <taxon>Bacillales</taxon>
        <taxon>Bacillaceae</taxon>
        <taxon>Salinibacillus</taxon>
    </lineage>
</organism>
<keyword evidence="3" id="KW-0408">Iron</keyword>
<dbReference type="GO" id="GO:0016020">
    <property type="term" value="C:membrane"/>
    <property type="evidence" value="ECO:0007669"/>
    <property type="project" value="UniProtKB-SubCell"/>
</dbReference>
<dbReference type="Proteomes" id="UP000480185">
    <property type="component" value="Unassembled WGS sequence"/>
</dbReference>
<dbReference type="GO" id="GO:0006784">
    <property type="term" value="P:heme A biosynthetic process"/>
    <property type="evidence" value="ECO:0007669"/>
    <property type="project" value="InterPro"/>
</dbReference>
<evidence type="ECO:0000256" key="1">
    <source>
        <dbReference type="ARBA" id="ARBA00022723"/>
    </source>
</evidence>
<dbReference type="InterPro" id="IPR050450">
    <property type="entry name" value="COX15/CtaA_HemeA_synthase"/>
</dbReference>
<reference evidence="5 6" key="1">
    <citation type="submission" date="2019-11" db="EMBL/GenBank/DDBJ databases">
        <authorList>
            <person name="Li J."/>
        </authorList>
    </citation>
    <scope>NUCLEOTIDE SEQUENCE [LARGE SCALE GENOMIC DNA]</scope>
    <source>
        <strain evidence="5 6">J4</strain>
    </source>
</reference>
<name>A0A6G1X4D2_9BACI</name>
<evidence type="ECO:0008006" key="7">
    <source>
        <dbReference type="Google" id="ProtNLM"/>
    </source>
</evidence>
<protein>
    <recommendedName>
        <fullName evidence="7">Heme A synthase</fullName>
    </recommendedName>
</protein>
<dbReference type="AlphaFoldDB" id="A0A6G1X4D2"/>
<sequence>MALVVLKREERARHLKRLAFLTIIIAYFLFVFVGYVASSKSGMGCGPDWPLCNGVLTPLLKRATLIEYAHRVIGAILFFISLFLFVRIIRSKPANQTRKVANWMMVLLVIQSIEKHLSAIILLLVLTLGFGAYIKHQDYGLACGGKKTLGSNLGS</sequence>
<keyword evidence="2" id="KW-0560">Oxidoreductase</keyword>
<accession>A0A6G1X4D2</accession>
<evidence type="ECO:0000256" key="4">
    <source>
        <dbReference type="SAM" id="Phobius"/>
    </source>
</evidence>
<dbReference type="PANTHER" id="PTHR35457">
    <property type="entry name" value="HEME A SYNTHASE"/>
    <property type="match status" value="1"/>
</dbReference>
<proteinExistence type="predicted"/>
<keyword evidence="4" id="KW-0812">Transmembrane</keyword>
<feature type="transmembrane region" description="Helical" evidence="4">
    <location>
        <begin position="117"/>
        <end position="134"/>
    </location>
</feature>
<gene>
    <name evidence="5" type="ORF">GH754_05810</name>
</gene>
<keyword evidence="4" id="KW-0472">Membrane</keyword>
<dbReference type="EMBL" id="WJNH01000003">
    <property type="protein sequence ID" value="MRG85851.1"/>
    <property type="molecule type" value="Genomic_DNA"/>
</dbReference>
<feature type="transmembrane region" description="Helical" evidence="4">
    <location>
        <begin position="68"/>
        <end position="89"/>
    </location>
</feature>
<dbReference type="GO" id="GO:0046872">
    <property type="term" value="F:metal ion binding"/>
    <property type="evidence" value="ECO:0007669"/>
    <property type="project" value="UniProtKB-KW"/>
</dbReference>
<keyword evidence="1" id="KW-0479">Metal-binding</keyword>
<evidence type="ECO:0000256" key="3">
    <source>
        <dbReference type="ARBA" id="ARBA00023004"/>
    </source>
</evidence>
<dbReference type="OrthoDB" id="9816428at2"/>
<feature type="transmembrane region" description="Helical" evidence="4">
    <location>
        <begin position="18"/>
        <end position="37"/>
    </location>
</feature>
<dbReference type="GO" id="GO:0016491">
    <property type="term" value="F:oxidoreductase activity"/>
    <property type="evidence" value="ECO:0007669"/>
    <property type="project" value="UniProtKB-KW"/>
</dbReference>
<comment type="caution">
    <text evidence="5">The sequence shown here is derived from an EMBL/GenBank/DDBJ whole genome shotgun (WGS) entry which is preliminary data.</text>
</comment>
<dbReference type="RefSeq" id="WP_153727789.1">
    <property type="nucleotide sequence ID" value="NZ_WJNH01000003.1"/>
</dbReference>